<dbReference type="NCBIfam" id="TIGR01470">
    <property type="entry name" value="cysG_Nterm"/>
    <property type="match status" value="1"/>
</dbReference>
<dbReference type="GO" id="GO:0004325">
    <property type="term" value="F:ferrochelatase activity"/>
    <property type="evidence" value="ECO:0007669"/>
    <property type="project" value="InterPro"/>
</dbReference>
<gene>
    <name evidence="7" type="primary">cysG</name>
    <name evidence="7" type="ORF">RSDT_0392</name>
</gene>
<reference evidence="7 8" key="1">
    <citation type="journal article" date="2017" name="ISME J.">
        <title>Genome of 'Ca. Desulfovibrio trichonymphae', an H2-oxidizing bacterium in a tripartite symbiotic system within a protist cell in the termite gut.</title>
        <authorList>
            <person name="Kuwahara H."/>
            <person name="Yuki M."/>
            <person name="Izawa K."/>
            <person name="Ohkuma M."/>
            <person name="Hongoh Y."/>
        </authorList>
    </citation>
    <scope>NUCLEOTIDE SEQUENCE [LARGE SCALE GENOMIC DNA]</scope>
    <source>
        <strain evidence="7 8">Rs-N31</strain>
    </source>
</reference>
<dbReference type="AlphaFoldDB" id="A0A1J1E397"/>
<dbReference type="UniPathway" id="UPA00262">
    <property type="reaction ID" value="UER00222"/>
</dbReference>
<dbReference type="InterPro" id="IPR028161">
    <property type="entry name" value="Met8-like"/>
</dbReference>
<dbReference type="KEGG" id="dtr:RSDT_0392"/>
<dbReference type="InterPro" id="IPR042518">
    <property type="entry name" value="SirC_C"/>
</dbReference>
<keyword evidence="4" id="KW-0520">NAD</keyword>
<organism evidence="7 8">
    <name type="scientific">Candidatus Desulfovibrio trichonymphae</name>
    <dbReference type="NCBI Taxonomy" id="1725232"/>
    <lineage>
        <taxon>Bacteria</taxon>
        <taxon>Pseudomonadati</taxon>
        <taxon>Thermodesulfobacteriota</taxon>
        <taxon>Desulfovibrionia</taxon>
        <taxon>Desulfovibrionales</taxon>
        <taxon>Desulfovibrionaceae</taxon>
        <taxon>Desulfovibrio</taxon>
    </lineage>
</organism>
<evidence type="ECO:0000313" key="7">
    <source>
        <dbReference type="EMBL" id="BAV91904.1"/>
    </source>
</evidence>
<dbReference type="RefSeq" id="WP_096400425.1">
    <property type="nucleotide sequence ID" value="NZ_AP017368.1"/>
</dbReference>
<evidence type="ECO:0000313" key="8">
    <source>
        <dbReference type="Proteomes" id="UP000242645"/>
    </source>
</evidence>
<name>A0A1J1E397_9BACT</name>
<dbReference type="SUPFAM" id="SSF51735">
    <property type="entry name" value="NAD(P)-binding Rossmann-fold domains"/>
    <property type="match status" value="1"/>
</dbReference>
<dbReference type="EMBL" id="AP017368">
    <property type="protein sequence ID" value="BAV91904.1"/>
    <property type="molecule type" value="Genomic_DNA"/>
</dbReference>
<evidence type="ECO:0000256" key="3">
    <source>
        <dbReference type="ARBA" id="ARBA00023002"/>
    </source>
</evidence>
<comment type="pathway">
    <text evidence="1">Porphyrin-containing compound metabolism; siroheme biosynthesis; sirohydrochlorin from precorrin-2: step 1/1.</text>
</comment>
<comment type="catalytic activity">
    <reaction evidence="6">
        <text>precorrin-2 + NAD(+) = sirohydrochlorin + NADH + 2 H(+)</text>
        <dbReference type="Rhea" id="RHEA:15613"/>
        <dbReference type="ChEBI" id="CHEBI:15378"/>
        <dbReference type="ChEBI" id="CHEBI:57540"/>
        <dbReference type="ChEBI" id="CHEBI:57945"/>
        <dbReference type="ChEBI" id="CHEBI:58351"/>
        <dbReference type="ChEBI" id="CHEBI:58827"/>
        <dbReference type="EC" id="1.3.1.76"/>
    </reaction>
</comment>
<proteinExistence type="predicted"/>
<keyword evidence="3" id="KW-0560">Oxidoreductase</keyword>
<evidence type="ECO:0000256" key="1">
    <source>
        <dbReference type="ARBA" id="ARBA00005010"/>
    </source>
</evidence>
<dbReference type="OrthoDB" id="9815856at2"/>
<dbReference type="Gene3D" id="3.40.50.720">
    <property type="entry name" value="NAD(P)-binding Rossmann-like Domain"/>
    <property type="match status" value="1"/>
</dbReference>
<accession>A0A1J1E397</accession>
<dbReference type="PANTHER" id="PTHR35330:SF1">
    <property type="entry name" value="SIROHEME BIOSYNTHESIS PROTEIN MET8"/>
    <property type="match status" value="1"/>
</dbReference>
<dbReference type="Proteomes" id="UP000242645">
    <property type="component" value="Chromosome"/>
</dbReference>
<dbReference type="Gene3D" id="1.10.8.610">
    <property type="entry name" value="SirC, precorrin-2 dehydrogenase, C-terminal helical domain-like"/>
    <property type="match status" value="1"/>
</dbReference>
<dbReference type="EC" id="1.3.1.76" evidence="2"/>
<dbReference type="Pfam" id="PF13241">
    <property type="entry name" value="NAD_binding_7"/>
    <property type="match status" value="1"/>
</dbReference>
<dbReference type="SUPFAM" id="SSF75615">
    <property type="entry name" value="Siroheme synthase middle domains-like"/>
    <property type="match status" value="1"/>
</dbReference>
<dbReference type="InterPro" id="IPR006367">
    <property type="entry name" value="Sirohaem_synthase_N"/>
</dbReference>
<dbReference type="PANTHER" id="PTHR35330">
    <property type="entry name" value="SIROHEME BIOSYNTHESIS PROTEIN MET8"/>
    <property type="match status" value="1"/>
</dbReference>
<evidence type="ECO:0000256" key="6">
    <source>
        <dbReference type="ARBA" id="ARBA00047561"/>
    </source>
</evidence>
<sequence>MLDNNIPTPLYPLFLSLEGKHCLLVGFGHVGQRKLPRLLLSAPASVLVLDTVAPSNRALPLLADSRVHFERRDCSRDDVIGKILVFAATDNKAENVRIADIAQKVGVLCNCASAPESGSFFVPAVARQGALAAALSTGGASPALARQWRRELETWLAPRAHTASLLGRMRPLILALRHAPEKKTQLFQKLASSPLQQWLADDEFERCREWLKAELPAELHVHITELLNDLS</sequence>
<keyword evidence="5" id="KW-0627">Porphyrin biosynthesis</keyword>
<dbReference type="GO" id="GO:0043115">
    <property type="term" value="F:precorrin-2 dehydrogenase activity"/>
    <property type="evidence" value="ECO:0007669"/>
    <property type="project" value="UniProtKB-EC"/>
</dbReference>
<evidence type="ECO:0000256" key="2">
    <source>
        <dbReference type="ARBA" id="ARBA00012400"/>
    </source>
</evidence>
<keyword evidence="8" id="KW-1185">Reference proteome</keyword>
<evidence type="ECO:0000256" key="5">
    <source>
        <dbReference type="ARBA" id="ARBA00023244"/>
    </source>
</evidence>
<dbReference type="InterPro" id="IPR036291">
    <property type="entry name" value="NAD(P)-bd_dom_sf"/>
</dbReference>
<evidence type="ECO:0000256" key="4">
    <source>
        <dbReference type="ARBA" id="ARBA00023027"/>
    </source>
</evidence>
<protein>
    <recommendedName>
        <fullName evidence="2">precorrin-2 dehydrogenase</fullName>
        <ecNumber evidence="2">1.3.1.76</ecNumber>
    </recommendedName>
</protein>
<dbReference type="GO" id="GO:0019354">
    <property type="term" value="P:siroheme biosynthetic process"/>
    <property type="evidence" value="ECO:0007669"/>
    <property type="project" value="UniProtKB-UniPathway"/>
</dbReference>